<sequence length="281" mass="30632">MGYIADKRGGGGKYLRDSACGLESRISSPRFVDRPLVLSSLRGLKSPDSISTILESYTDSQKHKTRRSRSFFSKSTASSSTLPKSTKSHDSISTILESQSDTEAQITNNAQPLESFADSLAFLAFSKVDSSSTILESIALESKTLSLRDTASAVAWQSTQTKTQILESTFSHNAPFLSLRAVCHTNPLLSSRDLRQQGVAIHKSAKADSKKNAQNTNPLESTFEKMQMDCRAIATALARNDSINNAYTSTARNDKNNATILNTPHCLPKAESPNAQTTYKE</sequence>
<proteinExistence type="predicted"/>
<evidence type="ECO:0000313" key="2">
    <source>
        <dbReference type="EMBL" id="STO97724.1"/>
    </source>
</evidence>
<reference evidence="2 3" key="1">
    <citation type="submission" date="2018-06" db="EMBL/GenBank/DDBJ databases">
        <authorList>
            <consortium name="Pathogen Informatics"/>
            <person name="Doyle S."/>
        </authorList>
    </citation>
    <scope>NUCLEOTIDE SEQUENCE [LARGE SCALE GENOMIC DNA]</scope>
    <source>
        <strain evidence="2 3">NCTC12410</strain>
    </source>
</reference>
<feature type="region of interest" description="Disordered" evidence="1">
    <location>
        <begin position="58"/>
        <end position="91"/>
    </location>
</feature>
<organism evidence="2 3">
    <name type="scientific">Helicobacter canis</name>
    <dbReference type="NCBI Taxonomy" id="29419"/>
    <lineage>
        <taxon>Bacteria</taxon>
        <taxon>Pseudomonadati</taxon>
        <taxon>Campylobacterota</taxon>
        <taxon>Epsilonproteobacteria</taxon>
        <taxon>Campylobacterales</taxon>
        <taxon>Helicobacteraceae</taxon>
        <taxon>Helicobacter</taxon>
    </lineage>
</organism>
<dbReference type="RefSeq" id="WP_147278801.1">
    <property type="nucleotide sequence ID" value="NZ_UGHV01000001.1"/>
</dbReference>
<feature type="compositionally biased region" description="Low complexity" evidence="1">
    <location>
        <begin position="70"/>
        <end position="85"/>
    </location>
</feature>
<evidence type="ECO:0000313" key="3">
    <source>
        <dbReference type="Proteomes" id="UP000254841"/>
    </source>
</evidence>
<accession>A0A377J624</accession>
<dbReference type="EMBL" id="UGHV01000001">
    <property type="protein sequence ID" value="STO97724.1"/>
    <property type="molecule type" value="Genomic_DNA"/>
</dbReference>
<dbReference type="AlphaFoldDB" id="A0A377J624"/>
<feature type="region of interest" description="Disordered" evidence="1">
    <location>
        <begin position="256"/>
        <end position="281"/>
    </location>
</feature>
<protein>
    <submittedName>
        <fullName evidence="2">Uncharacterized protein</fullName>
    </submittedName>
</protein>
<dbReference type="Proteomes" id="UP000254841">
    <property type="component" value="Unassembled WGS sequence"/>
</dbReference>
<dbReference type="OrthoDB" id="9781701at2"/>
<evidence type="ECO:0000256" key="1">
    <source>
        <dbReference type="SAM" id="MobiDB-lite"/>
    </source>
</evidence>
<name>A0A377J624_9HELI</name>
<gene>
    <name evidence="2" type="ORF">NCTC12410_01560</name>
</gene>